<dbReference type="STRING" id="1471761.B0W44_00840"/>
<dbReference type="PANTHER" id="PTHR33514">
    <property type="entry name" value="PROTEIN ABCI12, CHLOROPLASTIC"/>
    <property type="match status" value="1"/>
</dbReference>
<evidence type="ECO:0000256" key="7">
    <source>
        <dbReference type="ARBA" id="ARBA00022989"/>
    </source>
</evidence>
<comment type="similarity">
    <text evidence="2 9">Belongs to the energy-coupling factor EcfT family.</text>
</comment>
<comment type="subunit">
    <text evidence="9">Forms a stable energy-coupling factor (ECF) transporter complex composed of 2 membrane-embedded substrate-binding proteins (S component), 2 ATP-binding proteins (A component) and 2 transmembrane proteins (T component).</text>
</comment>
<evidence type="ECO:0000256" key="6">
    <source>
        <dbReference type="ARBA" id="ARBA00022692"/>
    </source>
</evidence>
<keyword evidence="7 9" id="KW-1133">Transmembrane helix</keyword>
<dbReference type="InterPro" id="IPR024919">
    <property type="entry name" value="EcfT"/>
</dbReference>
<sequence>MSKYVIVGQYVPGDSPVYRLDPRAKLLGIACFVALVFLANNAASYALLIGFTILSIAVSRVPLRFLWNGMKPVLVLIAFTAVLHLTFTEGGAVVTEWGWFAIHEEGVRQAVFIALRLLIIIVLTSLLTLTTSPLQLTDGLEQILSPLKAIGVPTHELALMMSIALRFIPTLLEETEKIVKAQMSRGAKLDSGPVWQRMKNLIPVLIPLFISAFRRAEDLATAMEARGYRGGIGRTKLRALRYTWRDLALAGVLLCLLTGLLFLRS</sequence>
<feature type="transmembrane region" description="Helical" evidence="9">
    <location>
        <begin position="65"/>
        <end position="87"/>
    </location>
</feature>
<evidence type="ECO:0000256" key="1">
    <source>
        <dbReference type="ARBA" id="ARBA00004651"/>
    </source>
</evidence>
<dbReference type="AlphaFoldDB" id="A0A1U9KBC3"/>
<dbReference type="CDD" id="cd16914">
    <property type="entry name" value="EcfT"/>
    <property type="match status" value="1"/>
</dbReference>
<dbReference type="PANTHER" id="PTHR33514:SF13">
    <property type="entry name" value="PROTEIN ABCI12, CHLOROPLASTIC"/>
    <property type="match status" value="1"/>
</dbReference>
<dbReference type="Pfam" id="PF02361">
    <property type="entry name" value="CbiQ"/>
    <property type="match status" value="1"/>
</dbReference>
<dbReference type="KEGG" id="ntr:B0W44_00840"/>
<organism evidence="10 11">
    <name type="scientific">Novibacillus thermophilus</name>
    <dbReference type="NCBI Taxonomy" id="1471761"/>
    <lineage>
        <taxon>Bacteria</taxon>
        <taxon>Bacillati</taxon>
        <taxon>Bacillota</taxon>
        <taxon>Bacilli</taxon>
        <taxon>Bacillales</taxon>
        <taxon>Thermoactinomycetaceae</taxon>
        <taxon>Novibacillus</taxon>
    </lineage>
</organism>
<comment type="subcellular location">
    <subcellularLocation>
        <location evidence="1 9">Cell membrane</location>
        <topology evidence="1 9">Multi-pass membrane protein</topology>
    </subcellularLocation>
</comment>
<proteinExistence type="inferred from homology"/>
<evidence type="ECO:0000256" key="3">
    <source>
        <dbReference type="ARBA" id="ARBA00014042"/>
    </source>
</evidence>
<dbReference type="GO" id="GO:0022857">
    <property type="term" value="F:transmembrane transporter activity"/>
    <property type="evidence" value="ECO:0007669"/>
    <property type="project" value="UniProtKB-UniRule"/>
</dbReference>
<evidence type="ECO:0000256" key="5">
    <source>
        <dbReference type="ARBA" id="ARBA00022475"/>
    </source>
</evidence>
<feature type="transmembrane region" description="Helical" evidence="9">
    <location>
        <begin position="244"/>
        <end position="263"/>
    </location>
</feature>
<feature type="transmembrane region" description="Helical" evidence="9">
    <location>
        <begin position="26"/>
        <end position="58"/>
    </location>
</feature>
<dbReference type="OrthoDB" id="8075495at2"/>
<keyword evidence="5 9" id="KW-1003">Cell membrane</keyword>
<feature type="transmembrane region" description="Helical" evidence="9">
    <location>
        <begin position="107"/>
        <end position="129"/>
    </location>
</feature>
<dbReference type="InterPro" id="IPR003339">
    <property type="entry name" value="ABC/ECF_trnsptr_transmembrane"/>
</dbReference>
<dbReference type="GO" id="GO:0005886">
    <property type="term" value="C:plasma membrane"/>
    <property type="evidence" value="ECO:0007669"/>
    <property type="project" value="UniProtKB-SubCell"/>
</dbReference>
<comment type="function">
    <text evidence="9">Transmembrane (T) component of an energy-coupling factor (ECF) ABC-transporter complex. Unlike classic ABC transporters this ECF transporter provides the energy necessary to transport a number of different substrates.</text>
</comment>
<keyword evidence="4 9" id="KW-0813">Transport</keyword>
<protein>
    <recommendedName>
        <fullName evidence="3 9">Energy-coupling factor transporter transmembrane protein EcfT</fullName>
        <shortName evidence="9">ECF transporter T component EcfT</shortName>
    </recommendedName>
</protein>
<evidence type="ECO:0000256" key="9">
    <source>
        <dbReference type="HAMAP-Rule" id="MF_01461"/>
    </source>
</evidence>
<gene>
    <name evidence="9" type="primary">ecfT</name>
    <name evidence="10" type="ORF">B0W44_00840</name>
</gene>
<evidence type="ECO:0000313" key="10">
    <source>
        <dbReference type="EMBL" id="AQS57322.1"/>
    </source>
</evidence>
<keyword evidence="11" id="KW-1185">Reference proteome</keyword>
<evidence type="ECO:0000256" key="4">
    <source>
        <dbReference type="ARBA" id="ARBA00022448"/>
    </source>
</evidence>
<name>A0A1U9KBC3_9BACL</name>
<dbReference type="RefSeq" id="WP_077721186.1">
    <property type="nucleotide sequence ID" value="NZ_CP019699.1"/>
</dbReference>
<evidence type="ECO:0000256" key="8">
    <source>
        <dbReference type="ARBA" id="ARBA00023136"/>
    </source>
</evidence>
<dbReference type="EMBL" id="CP019699">
    <property type="protein sequence ID" value="AQS57322.1"/>
    <property type="molecule type" value="Genomic_DNA"/>
</dbReference>
<accession>A0A1U9KBC3</accession>
<evidence type="ECO:0000256" key="2">
    <source>
        <dbReference type="ARBA" id="ARBA00005660"/>
    </source>
</evidence>
<reference evidence="10 11" key="1">
    <citation type="journal article" date="2015" name="Int. J. Syst. Evol. Microbiol.">
        <title>Novibacillus thermophilus gen. nov., sp. nov., a Gram-staining-negative and moderately thermophilic member of the family Thermoactinomycetaceae.</title>
        <authorList>
            <person name="Yang G."/>
            <person name="Chen J."/>
            <person name="Zhou S."/>
        </authorList>
    </citation>
    <scope>NUCLEOTIDE SEQUENCE [LARGE SCALE GENOMIC DNA]</scope>
    <source>
        <strain evidence="10 11">SG-1</strain>
    </source>
</reference>
<keyword evidence="6 9" id="KW-0812">Transmembrane</keyword>
<evidence type="ECO:0000313" key="11">
    <source>
        <dbReference type="Proteomes" id="UP000188603"/>
    </source>
</evidence>
<dbReference type="HAMAP" id="MF_01461">
    <property type="entry name" value="EcfT"/>
    <property type="match status" value="1"/>
</dbReference>
<dbReference type="Proteomes" id="UP000188603">
    <property type="component" value="Chromosome"/>
</dbReference>
<keyword evidence="8 9" id="KW-0472">Membrane</keyword>